<protein>
    <recommendedName>
        <fullName evidence="3">Plasmid replication protein RepL domain-containing protein</fullName>
    </recommendedName>
</protein>
<dbReference type="RefSeq" id="WP_188942278.1">
    <property type="nucleotide sequence ID" value="NZ_BMPN01000001.1"/>
</dbReference>
<keyword evidence="2" id="KW-1185">Reference proteome</keyword>
<comment type="caution">
    <text evidence="1">The sequence shown here is derived from an EMBL/GenBank/DDBJ whole genome shotgun (WGS) entry which is preliminary data.</text>
</comment>
<gene>
    <name evidence="1" type="ORF">GCM10007111_09750</name>
</gene>
<sequence length="301" mass="34714">MYKDLHPNTREELIRKSQNFIVVDGQPINPDTGEILDNIDIQTVITKPQVTAKRAIENLVQHQTDHGGFFFAYYEVCKSMTDRFPQLTQSDLARLMFIGTYLSWQTNHLVYDNGRPINKKALGELLGMSRNKYSEFYRKLIYNEIIYEQKSGLVMNATVFYRGTDKKASIDAKKMQYTRLFRKTIRELYAMFSGRSIKKLGVLYAVLPYINFNYNIVCNNPQEVQEAKVKPMAVSELADKLGYSDAKKLIPVLREIRYEGKPVFGFFETDGDARKKKIVVNTSVVYAGNGKHLDAINILFR</sequence>
<proteinExistence type="predicted"/>
<name>A0ABQ2D8K6_9BACI</name>
<evidence type="ECO:0008006" key="3">
    <source>
        <dbReference type="Google" id="ProtNLM"/>
    </source>
</evidence>
<evidence type="ECO:0000313" key="2">
    <source>
        <dbReference type="Proteomes" id="UP000634435"/>
    </source>
</evidence>
<dbReference type="Proteomes" id="UP000634435">
    <property type="component" value="Unassembled WGS sequence"/>
</dbReference>
<dbReference type="EMBL" id="BMPN01000001">
    <property type="protein sequence ID" value="GGJ49640.1"/>
    <property type="molecule type" value="Genomic_DNA"/>
</dbReference>
<reference evidence="2" key="1">
    <citation type="journal article" date="2019" name="Int. J. Syst. Evol. Microbiol.">
        <title>The Global Catalogue of Microorganisms (GCM) 10K type strain sequencing project: providing services to taxonomists for standard genome sequencing and annotation.</title>
        <authorList>
            <consortium name="The Broad Institute Genomics Platform"/>
            <consortium name="The Broad Institute Genome Sequencing Center for Infectious Disease"/>
            <person name="Wu L."/>
            <person name="Ma J."/>
        </authorList>
    </citation>
    <scope>NUCLEOTIDE SEQUENCE [LARGE SCALE GENOMIC DNA]</scope>
    <source>
        <strain evidence="2">JCM 30071</strain>
    </source>
</reference>
<accession>A0ABQ2D8K6</accession>
<evidence type="ECO:0000313" key="1">
    <source>
        <dbReference type="EMBL" id="GGJ49640.1"/>
    </source>
</evidence>
<organism evidence="1 2">
    <name type="scientific">Virgibacillus kapii</name>
    <dbReference type="NCBI Taxonomy" id="1638645"/>
    <lineage>
        <taxon>Bacteria</taxon>
        <taxon>Bacillati</taxon>
        <taxon>Bacillota</taxon>
        <taxon>Bacilli</taxon>
        <taxon>Bacillales</taxon>
        <taxon>Bacillaceae</taxon>
        <taxon>Virgibacillus</taxon>
    </lineage>
</organism>